<evidence type="ECO:0000313" key="2">
    <source>
        <dbReference type="EMBL" id="MCQ4334326.1"/>
    </source>
</evidence>
<organism evidence="2 3">
    <name type="scientific">Natronomonas aquatica</name>
    <dbReference type="NCBI Taxonomy" id="2841590"/>
    <lineage>
        <taxon>Archaea</taxon>
        <taxon>Methanobacteriati</taxon>
        <taxon>Methanobacteriota</taxon>
        <taxon>Stenosarchaea group</taxon>
        <taxon>Halobacteria</taxon>
        <taxon>Halobacteriales</taxon>
        <taxon>Natronomonadaceae</taxon>
        <taxon>Natronomonas</taxon>
    </lineage>
</organism>
<dbReference type="PANTHER" id="PTHR39186:SF1">
    <property type="entry name" value="DUF2071 DOMAIN-CONTAINING PROTEIN"/>
    <property type="match status" value="1"/>
</dbReference>
<name>A0A9R1CVG0_9EURY</name>
<dbReference type="AlphaFoldDB" id="A0A9R1CVG0"/>
<proteinExistence type="predicted"/>
<evidence type="ECO:0000313" key="3">
    <source>
        <dbReference type="Proteomes" id="UP001139494"/>
    </source>
</evidence>
<protein>
    <submittedName>
        <fullName evidence="2">DUF2071 domain-containing protein</fullName>
    </submittedName>
</protein>
<dbReference type="Pfam" id="PF09844">
    <property type="entry name" value="DUF2071"/>
    <property type="match status" value="1"/>
</dbReference>
<reference evidence="2" key="1">
    <citation type="journal article" date="2023" name="Front. Microbiol.">
        <title>Genomic-based phylogenetic and metabolic analyses of the genus Natronomonas, and description of Natronomonas aquatica sp. nov.</title>
        <authorList>
            <person name="Garcia-Roldan A."/>
            <person name="Duran-Viseras A."/>
            <person name="de la Haba R.R."/>
            <person name="Corral P."/>
            <person name="Sanchez-Porro C."/>
            <person name="Ventosa A."/>
        </authorList>
    </citation>
    <scope>NUCLEOTIDE SEQUENCE</scope>
    <source>
        <strain evidence="2">F2-12</strain>
    </source>
</reference>
<sequence>MRHLLSMRWRDLLFAHWRVDPGRIGPELPDRLSVDTYDGDAYLGVVPFEMADIRPRGSPVGLAFGELNLRTYVTADGAPGVYFFNLDADDRFGVRIARSLFRLPYYRASMRIETQGEGTDRTVSFRSRRRTPDAPPARFRARYGPDGGFREPASGSIEAFLTERYRFYTADDSGRVYYGDIDHDPWRLAPAWAEVEANDLFRANDFDRPDGEPIRHFAAPIDVTADRIRRFER</sequence>
<dbReference type="Proteomes" id="UP001139494">
    <property type="component" value="Unassembled WGS sequence"/>
</dbReference>
<dbReference type="RefSeq" id="WP_256030362.1">
    <property type="nucleotide sequence ID" value="NZ_JAHLKM010000022.1"/>
</dbReference>
<evidence type="ECO:0000256" key="1">
    <source>
        <dbReference type="SAM" id="MobiDB-lite"/>
    </source>
</evidence>
<dbReference type="InterPro" id="IPR023375">
    <property type="entry name" value="ADC_dom_sf"/>
</dbReference>
<dbReference type="InterPro" id="IPR018644">
    <property type="entry name" value="DUF2071"/>
</dbReference>
<dbReference type="EMBL" id="JAHLKM010000022">
    <property type="protein sequence ID" value="MCQ4334326.1"/>
    <property type="molecule type" value="Genomic_DNA"/>
</dbReference>
<accession>A0A9R1CVG0</accession>
<comment type="caution">
    <text evidence="2">The sequence shown here is derived from an EMBL/GenBank/DDBJ whole genome shotgun (WGS) entry which is preliminary data.</text>
</comment>
<feature type="region of interest" description="Disordered" evidence="1">
    <location>
        <begin position="117"/>
        <end position="145"/>
    </location>
</feature>
<dbReference type="SUPFAM" id="SSF160104">
    <property type="entry name" value="Acetoacetate decarboxylase-like"/>
    <property type="match status" value="1"/>
</dbReference>
<keyword evidence="3" id="KW-1185">Reference proteome</keyword>
<dbReference type="Gene3D" id="2.40.400.10">
    <property type="entry name" value="Acetoacetate decarboxylase-like"/>
    <property type="match status" value="1"/>
</dbReference>
<dbReference type="PANTHER" id="PTHR39186">
    <property type="entry name" value="DUF2071 FAMILY PROTEIN"/>
    <property type="match status" value="1"/>
</dbReference>
<gene>
    <name evidence="2" type="ORF">KM295_12735</name>
</gene>